<dbReference type="InterPro" id="IPR002110">
    <property type="entry name" value="Ankyrin_rpt"/>
</dbReference>
<comment type="similarity">
    <text evidence="5">Belongs to the fem-1 family.</text>
</comment>
<evidence type="ECO:0000313" key="9">
    <source>
        <dbReference type="Proteomes" id="UP000695022"/>
    </source>
</evidence>
<evidence type="ECO:0000256" key="4">
    <source>
        <dbReference type="ARBA" id="ARBA00023043"/>
    </source>
</evidence>
<dbReference type="Pfam" id="PF00023">
    <property type="entry name" value="Ank"/>
    <property type="match status" value="1"/>
</dbReference>
<dbReference type="Pfam" id="PF12796">
    <property type="entry name" value="Ank_2"/>
    <property type="match status" value="2"/>
</dbReference>
<dbReference type="PRINTS" id="PR01415">
    <property type="entry name" value="ANKYRIN"/>
</dbReference>
<feature type="repeat" description="ANK" evidence="7">
    <location>
        <begin position="93"/>
        <end position="125"/>
    </location>
</feature>
<proteinExistence type="inferred from homology"/>
<keyword evidence="3" id="KW-0833">Ubl conjugation pathway</keyword>
<dbReference type="PANTHER" id="PTHR24173">
    <property type="entry name" value="ANKYRIN REPEAT CONTAINING"/>
    <property type="match status" value="1"/>
</dbReference>
<keyword evidence="9" id="KW-1185">Reference proteome</keyword>
<evidence type="ECO:0000256" key="1">
    <source>
        <dbReference type="ARBA" id="ARBA00004906"/>
    </source>
</evidence>
<dbReference type="SUPFAM" id="SSF48403">
    <property type="entry name" value="Ankyrin repeat"/>
    <property type="match status" value="2"/>
</dbReference>
<dbReference type="Proteomes" id="UP000695022">
    <property type="component" value="Unplaced"/>
</dbReference>
<keyword evidence="4 7" id="KW-0040">ANK repeat</keyword>
<evidence type="ECO:0000256" key="2">
    <source>
        <dbReference type="ARBA" id="ARBA00022737"/>
    </source>
</evidence>
<feature type="repeat" description="ANK" evidence="7">
    <location>
        <begin position="192"/>
        <end position="224"/>
    </location>
</feature>
<evidence type="ECO:0000256" key="3">
    <source>
        <dbReference type="ARBA" id="ARBA00022786"/>
    </source>
</evidence>
<feature type="repeat" description="ANK" evidence="7">
    <location>
        <begin position="126"/>
        <end position="158"/>
    </location>
</feature>
<comment type="pathway">
    <text evidence="1">Protein modification; protein ubiquitination.</text>
</comment>
<sequence>MIRTGTATSLQESIYYAAKDGMAITLYAILENKTAEEVGELLETPYSEDGQKTTPIIVAARHGNDKMVKMLLTKFSANIEQTGTVKFDGYMIEGATALWCAAAEGHMNVVKVLVEHGADVNHPTSTNSTPLRAACFDGRLDIVKYLVQNKADLLIANKYNNTCLMIASYKGHLGVVHFLLVAGALPDERAHCGATALHFAAECGHLDIVKSLLVHNARMLPNDFHVDPLLSAAESCQAEVVEHLISSPRTTRRRCVDAYELLGASFANDKDHYDIEKAFTYLMRGMKERYADPRAVLRKDPAAVRVPAYARRVECATVNDLEAIRDDHAALHMEALSIRERILGAGNPEVPHPIIFRGAVFADGARFDRCVALWLHALRLRQNASRSVTKDLLRFAQVFSQMRHVGVPVEFSHLHEVLQHASVELRLDRVRATEADDGVERTAATEQANANLLTILYLVIVYAGGARGYADAQRATMCRLVYAIVRTDPRRRDGASLLHLAVDPRTPVDDFHTNDVCAFPNAPLAKLLVACGADVNAVDATRNTPLHVIVGYRRPAATELQADFNVLHSIIELLVDSGAHLDPCNDDGQTPMQASVTGVAEVIIRTQIQLSLKCMAARAANQHGIAYEGHVPKNLEGFIAMHGCPADRGRHSDKVERSLRADSKTMPE</sequence>
<evidence type="ECO:0000256" key="6">
    <source>
        <dbReference type="ARBA" id="ARBA00072197"/>
    </source>
</evidence>
<dbReference type="GeneID" id="106812672"/>
<dbReference type="PANTHER" id="PTHR24173:SF78">
    <property type="entry name" value="PROTEIN FEM-1 HOMOLOG B"/>
    <property type="match status" value="1"/>
</dbReference>
<dbReference type="PROSITE" id="PS50088">
    <property type="entry name" value="ANK_REPEAT"/>
    <property type="match status" value="3"/>
</dbReference>
<dbReference type="SMART" id="SM00248">
    <property type="entry name" value="ANK"/>
    <property type="match status" value="8"/>
</dbReference>
<gene>
    <name evidence="10" type="primary">LOC106812672</name>
</gene>
<protein>
    <recommendedName>
        <fullName evidence="6">Protein fem-1 homolog B</fullName>
    </recommendedName>
</protein>
<evidence type="ECO:0000313" key="10">
    <source>
        <dbReference type="RefSeq" id="XP_014672088.1"/>
    </source>
</evidence>
<dbReference type="RefSeq" id="XP_014672088.1">
    <property type="nucleotide sequence ID" value="XM_014816602.1"/>
</dbReference>
<feature type="region of interest" description="Disordered" evidence="8">
    <location>
        <begin position="646"/>
        <end position="668"/>
    </location>
</feature>
<organism evidence="9 10">
    <name type="scientific">Priapulus caudatus</name>
    <name type="common">Priapulid worm</name>
    <dbReference type="NCBI Taxonomy" id="37621"/>
    <lineage>
        <taxon>Eukaryota</taxon>
        <taxon>Metazoa</taxon>
        <taxon>Ecdysozoa</taxon>
        <taxon>Scalidophora</taxon>
        <taxon>Priapulida</taxon>
        <taxon>Priapulimorpha</taxon>
        <taxon>Priapulimorphida</taxon>
        <taxon>Priapulidae</taxon>
        <taxon>Priapulus</taxon>
    </lineage>
</organism>
<dbReference type="Gene3D" id="1.25.40.20">
    <property type="entry name" value="Ankyrin repeat-containing domain"/>
    <property type="match status" value="3"/>
</dbReference>
<dbReference type="InterPro" id="IPR036770">
    <property type="entry name" value="Ankyrin_rpt-contain_sf"/>
</dbReference>
<keyword evidence="2" id="KW-0677">Repeat</keyword>
<evidence type="ECO:0000256" key="8">
    <source>
        <dbReference type="SAM" id="MobiDB-lite"/>
    </source>
</evidence>
<evidence type="ECO:0000256" key="7">
    <source>
        <dbReference type="PROSITE-ProRule" id="PRU00023"/>
    </source>
</evidence>
<dbReference type="PROSITE" id="PS50297">
    <property type="entry name" value="ANK_REP_REGION"/>
    <property type="match status" value="3"/>
</dbReference>
<reference evidence="10" key="1">
    <citation type="submission" date="2025-08" db="UniProtKB">
        <authorList>
            <consortium name="RefSeq"/>
        </authorList>
    </citation>
    <scope>IDENTIFICATION</scope>
</reference>
<evidence type="ECO:0000256" key="5">
    <source>
        <dbReference type="ARBA" id="ARBA00038500"/>
    </source>
</evidence>
<accession>A0ABM1EIR7</accession>
<name>A0ABM1EIR7_PRICU</name>